<dbReference type="AlphaFoldDB" id="A0A1B1YFM1"/>
<reference evidence="3 4" key="1">
    <citation type="submission" date="2016-02" db="EMBL/GenBank/DDBJ databases">
        <title>Comparison of Clostridium stercorarium subspecies using comparative genomics and transcriptomics.</title>
        <authorList>
            <person name="Schellenberg J."/>
            <person name="Thallinger G."/>
            <person name="Levin D.B."/>
            <person name="Zhang X."/>
            <person name="Alvare G."/>
            <person name="Fristensky B."/>
            <person name="Sparling R."/>
        </authorList>
    </citation>
    <scope>NUCLEOTIDE SEQUENCE [LARGE SCALE GENOMIC DNA]</scope>
    <source>
        <strain evidence="3 4">DSM 2910</strain>
    </source>
</reference>
<proteinExistence type="predicted"/>
<evidence type="ECO:0000313" key="4">
    <source>
        <dbReference type="Proteomes" id="UP000092971"/>
    </source>
</evidence>
<protein>
    <recommendedName>
        <fullName evidence="5">DUF434 domain-containing protein</fullName>
    </recommendedName>
</protein>
<organism evidence="3 4">
    <name type="scientific">Thermoclostridium stercorarium subsp. thermolacticum DSM 2910</name>
    <dbReference type="NCBI Taxonomy" id="1121336"/>
    <lineage>
        <taxon>Bacteria</taxon>
        <taxon>Bacillati</taxon>
        <taxon>Bacillota</taxon>
        <taxon>Clostridia</taxon>
        <taxon>Eubacteriales</taxon>
        <taxon>Oscillospiraceae</taxon>
        <taxon>Thermoclostridium</taxon>
    </lineage>
</organism>
<sequence length="237" mass="26730">MGKKTTRRGFDPNDFRWFSDEAVEKLKKAQDEIQWLLDRGYKFDTVLPFVSNHYLFSARQRLALQRSVSSSVKFEKRKKSMLPLETAKDGCIYIDGFNLIITLEVALSGSPVILGRDGVMRDLAGLHGTYRIIDKTDTALKLIGKSLNALSVQAAIFYLDAPVSNSGRLGRKIIECSYDWNIPVDVELVPNADTVLSKMNRVVTSDAIILDSCTGWFNLAREIIENYISNTWIVDLT</sequence>
<evidence type="ECO:0008006" key="5">
    <source>
        <dbReference type="Google" id="ProtNLM"/>
    </source>
</evidence>
<evidence type="ECO:0000259" key="2">
    <source>
        <dbReference type="Pfam" id="PF18481"/>
    </source>
</evidence>
<feature type="domain" description="DUF5616" evidence="2">
    <location>
        <begin position="85"/>
        <end position="221"/>
    </location>
</feature>
<name>A0A1B1YFM1_THEST</name>
<dbReference type="RefSeq" id="WP_015359980.1">
    <property type="nucleotide sequence ID" value="NZ_CP014672.1"/>
</dbReference>
<dbReference type="PANTHER" id="PTHR42252:SF1">
    <property type="entry name" value="DUF434 DOMAIN-CONTAINING PROTEIN"/>
    <property type="match status" value="1"/>
</dbReference>
<dbReference type="Pfam" id="PF04256">
    <property type="entry name" value="DUF434"/>
    <property type="match status" value="1"/>
</dbReference>
<dbReference type="EMBL" id="CP014672">
    <property type="protein sequence ID" value="ANW99566.1"/>
    <property type="molecule type" value="Genomic_DNA"/>
</dbReference>
<dbReference type="Proteomes" id="UP000092971">
    <property type="component" value="Chromosome"/>
</dbReference>
<evidence type="ECO:0000313" key="3">
    <source>
        <dbReference type="EMBL" id="ANW99566.1"/>
    </source>
</evidence>
<gene>
    <name evidence="3" type="ORF">CSTERTH_11255</name>
</gene>
<dbReference type="InterPro" id="IPR041652">
    <property type="entry name" value="DUF5616"/>
</dbReference>
<dbReference type="Pfam" id="PF18481">
    <property type="entry name" value="DUF5616"/>
    <property type="match status" value="1"/>
</dbReference>
<feature type="domain" description="DUF434" evidence="1">
    <location>
        <begin position="25"/>
        <end position="79"/>
    </location>
</feature>
<dbReference type="OrthoDB" id="5372493at2"/>
<accession>A0A1B1YFM1</accession>
<dbReference type="InterPro" id="IPR007368">
    <property type="entry name" value="DUF434"/>
</dbReference>
<evidence type="ECO:0000259" key="1">
    <source>
        <dbReference type="Pfam" id="PF04256"/>
    </source>
</evidence>
<dbReference type="PANTHER" id="PTHR42252">
    <property type="entry name" value="DUF5616 DOMAIN-CONTAINING PROTEIN"/>
    <property type="match status" value="1"/>
</dbReference>